<feature type="transmembrane region" description="Helical" evidence="1">
    <location>
        <begin position="100"/>
        <end position="119"/>
    </location>
</feature>
<comment type="caution">
    <text evidence="2">The sequence shown here is derived from an EMBL/GenBank/DDBJ whole genome shotgun (WGS) entry which is preliminary data.</text>
</comment>
<organism evidence="2 3">
    <name type="scientific">Candidatus Daviesbacteria bacterium GW2011_GWB1_36_5</name>
    <dbReference type="NCBI Taxonomy" id="1618426"/>
    <lineage>
        <taxon>Bacteria</taxon>
        <taxon>Candidatus Daviesiibacteriota</taxon>
    </lineage>
</organism>
<dbReference type="EMBL" id="LBSA01000001">
    <property type="protein sequence ID" value="KKQ10692.1"/>
    <property type="molecule type" value="Genomic_DNA"/>
</dbReference>
<accession>A0A0G0EYX6</accession>
<evidence type="ECO:0000313" key="2">
    <source>
        <dbReference type="EMBL" id="KKQ10692.1"/>
    </source>
</evidence>
<keyword evidence="1" id="KW-0472">Membrane</keyword>
<feature type="transmembrane region" description="Helical" evidence="1">
    <location>
        <begin position="70"/>
        <end position="94"/>
    </location>
</feature>
<evidence type="ECO:0000256" key="1">
    <source>
        <dbReference type="SAM" id="Phobius"/>
    </source>
</evidence>
<feature type="transmembrane region" description="Helical" evidence="1">
    <location>
        <begin position="20"/>
        <end position="39"/>
    </location>
</feature>
<dbReference type="AlphaFoldDB" id="A0A0G0EYX6"/>
<proteinExistence type="predicted"/>
<feature type="transmembrane region" description="Helical" evidence="1">
    <location>
        <begin position="45"/>
        <end position="63"/>
    </location>
</feature>
<reference evidence="2 3" key="1">
    <citation type="journal article" date="2015" name="Nature">
        <title>rRNA introns, odd ribosomes, and small enigmatic genomes across a large radiation of phyla.</title>
        <authorList>
            <person name="Brown C.T."/>
            <person name="Hug L.A."/>
            <person name="Thomas B.C."/>
            <person name="Sharon I."/>
            <person name="Castelle C.J."/>
            <person name="Singh A."/>
            <person name="Wilkins M.J."/>
            <person name="Williams K.H."/>
            <person name="Banfield J.F."/>
        </authorList>
    </citation>
    <scope>NUCLEOTIDE SEQUENCE [LARGE SCALE GENOMIC DNA]</scope>
</reference>
<keyword evidence="1" id="KW-0812">Transmembrane</keyword>
<keyword evidence="1" id="KW-1133">Transmembrane helix</keyword>
<name>A0A0G0EYX6_9BACT</name>
<sequence>MFPTDDEEKHKKIPHYYGDIVRVIFVIAGILMLVFLPIFKDLIVVPVGIAIFVIISVDLFAGLTNPLQKWISLINLFISLSAFIIFETIAVDYFSTSEKLYASVNQILAFLFFLSLYFSTKTFRGFLVK</sequence>
<dbReference type="Proteomes" id="UP000034492">
    <property type="component" value="Unassembled WGS sequence"/>
</dbReference>
<protein>
    <submittedName>
        <fullName evidence="2">Uncharacterized protein</fullName>
    </submittedName>
</protein>
<gene>
    <name evidence="2" type="ORF">US19_C0001G0030</name>
</gene>
<evidence type="ECO:0000313" key="3">
    <source>
        <dbReference type="Proteomes" id="UP000034492"/>
    </source>
</evidence>